<protein>
    <recommendedName>
        <fullName evidence="2">Chromo domain-containing protein</fullName>
    </recommendedName>
</protein>
<dbReference type="SUPFAM" id="SSF54160">
    <property type="entry name" value="Chromo domain-like"/>
    <property type="match status" value="1"/>
</dbReference>
<dbReference type="AlphaFoldDB" id="X6NHX0"/>
<dbReference type="Proteomes" id="UP000023152">
    <property type="component" value="Unassembled WGS sequence"/>
</dbReference>
<dbReference type="InterPro" id="IPR016197">
    <property type="entry name" value="Chromo-like_dom_sf"/>
</dbReference>
<evidence type="ECO:0000256" key="1">
    <source>
        <dbReference type="SAM" id="MobiDB-lite"/>
    </source>
</evidence>
<dbReference type="EMBL" id="ASPP01008855">
    <property type="protein sequence ID" value="ETO24932.1"/>
    <property type="molecule type" value="Genomic_DNA"/>
</dbReference>
<feature type="domain" description="Chromo" evidence="2">
    <location>
        <begin position="26"/>
        <end position="84"/>
    </location>
</feature>
<sequence>AKKQSKAKQETSEKDDDEDDESNEEYVVNKIKAWNIAGDDMHFRVNWKDCDSEEDTWEPFLNLANNQKFGEYVEKQMSWKKTANADPLVNFCTNTNPNLLKEELLHIASANSIDSRKMALFDLVHESFSTK</sequence>
<reference evidence="3 4" key="1">
    <citation type="journal article" date="2013" name="Curr. Biol.">
        <title>The Genome of the Foraminiferan Reticulomyxa filosa.</title>
        <authorList>
            <person name="Glockner G."/>
            <person name="Hulsmann N."/>
            <person name="Schleicher M."/>
            <person name="Noegel A.A."/>
            <person name="Eichinger L."/>
            <person name="Gallinger C."/>
            <person name="Pawlowski J."/>
            <person name="Sierra R."/>
            <person name="Euteneuer U."/>
            <person name="Pillet L."/>
            <person name="Moustafa A."/>
            <person name="Platzer M."/>
            <person name="Groth M."/>
            <person name="Szafranski K."/>
            <person name="Schliwa M."/>
        </authorList>
    </citation>
    <scope>NUCLEOTIDE SEQUENCE [LARGE SCALE GENOMIC DNA]</scope>
</reference>
<evidence type="ECO:0000313" key="3">
    <source>
        <dbReference type="EMBL" id="ETO24932.1"/>
    </source>
</evidence>
<dbReference type="InterPro" id="IPR000953">
    <property type="entry name" value="Chromo/chromo_shadow_dom"/>
</dbReference>
<dbReference type="Gene3D" id="2.40.50.40">
    <property type="match status" value="1"/>
</dbReference>
<feature type="compositionally biased region" description="Acidic residues" evidence="1">
    <location>
        <begin position="13"/>
        <end position="24"/>
    </location>
</feature>
<dbReference type="CDD" id="cd00024">
    <property type="entry name" value="CD_CSD"/>
    <property type="match status" value="1"/>
</dbReference>
<accession>X6NHX0</accession>
<evidence type="ECO:0000313" key="4">
    <source>
        <dbReference type="Proteomes" id="UP000023152"/>
    </source>
</evidence>
<organism evidence="3 4">
    <name type="scientific">Reticulomyxa filosa</name>
    <dbReference type="NCBI Taxonomy" id="46433"/>
    <lineage>
        <taxon>Eukaryota</taxon>
        <taxon>Sar</taxon>
        <taxon>Rhizaria</taxon>
        <taxon>Retaria</taxon>
        <taxon>Foraminifera</taxon>
        <taxon>Monothalamids</taxon>
        <taxon>Reticulomyxidae</taxon>
        <taxon>Reticulomyxa</taxon>
    </lineage>
</organism>
<proteinExistence type="predicted"/>
<dbReference type="Pfam" id="PF00385">
    <property type="entry name" value="Chromo"/>
    <property type="match status" value="1"/>
</dbReference>
<feature type="non-terminal residue" evidence="3">
    <location>
        <position position="1"/>
    </location>
</feature>
<evidence type="ECO:0000259" key="2">
    <source>
        <dbReference type="PROSITE" id="PS50013"/>
    </source>
</evidence>
<dbReference type="InterPro" id="IPR023780">
    <property type="entry name" value="Chromo_domain"/>
</dbReference>
<feature type="region of interest" description="Disordered" evidence="1">
    <location>
        <begin position="1"/>
        <end position="24"/>
    </location>
</feature>
<gene>
    <name evidence="3" type="ORF">RFI_12226</name>
</gene>
<dbReference type="PROSITE" id="PS50013">
    <property type="entry name" value="CHROMO_2"/>
    <property type="match status" value="1"/>
</dbReference>
<comment type="caution">
    <text evidence="3">The sequence shown here is derived from an EMBL/GenBank/DDBJ whole genome shotgun (WGS) entry which is preliminary data.</text>
</comment>
<name>X6NHX0_RETFI</name>
<dbReference type="SMART" id="SM00298">
    <property type="entry name" value="CHROMO"/>
    <property type="match status" value="1"/>
</dbReference>
<keyword evidence="4" id="KW-1185">Reference proteome</keyword>